<dbReference type="EMBL" id="JABZGR010000024">
    <property type="protein sequence ID" value="MBF0970815.1"/>
    <property type="molecule type" value="Genomic_DNA"/>
</dbReference>
<evidence type="ECO:0000256" key="6">
    <source>
        <dbReference type="SAM" id="SignalP"/>
    </source>
</evidence>
<feature type="signal peptide" evidence="6">
    <location>
        <begin position="1"/>
        <end position="26"/>
    </location>
</feature>
<evidence type="ECO:0000313" key="8">
    <source>
        <dbReference type="EMBL" id="MBF0970815.1"/>
    </source>
</evidence>
<dbReference type="InterPro" id="IPR010209">
    <property type="entry name" value="Ion_transpt_RnfG/RsxG"/>
</dbReference>
<keyword evidence="1" id="KW-0813">Transport</keyword>
<evidence type="ECO:0000256" key="2">
    <source>
        <dbReference type="ARBA" id="ARBA00022553"/>
    </source>
</evidence>
<dbReference type="GO" id="GO:0005886">
    <property type="term" value="C:plasma membrane"/>
    <property type="evidence" value="ECO:0007669"/>
    <property type="project" value="InterPro"/>
</dbReference>
<accession>A0A929RWY2</accession>
<keyword evidence="3" id="KW-0285">Flavoprotein</keyword>
<organism evidence="8 9">
    <name type="scientific">Alloprevotella tannerae</name>
    <dbReference type="NCBI Taxonomy" id="76122"/>
    <lineage>
        <taxon>Bacteria</taxon>
        <taxon>Pseudomonadati</taxon>
        <taxon>Bacteroidota</taxon>
        <taxon>Bacteroidia</taxon>
        <taxon>Bacteroidales</taxon>
        <taxon>Prevotellaceae</taxon>
        <taxon>Alloprevotella</taxon>
    </lineage>
</organism>
<dbReference type="InterPro" id="IPR007329">
    <property type="entry name" value="FMN-bd"/>
</dbReference>
<dbReference type="Proteomes" id="UP000704068">
    <property type="component" value="Unassembled WGS sequence"/>
</dbReference>
<dbReference type="Pfam" id="PF04205">
    <property type="entry name" value="FMN_bind"/>
    <property type="match status" value="1"/>
</dbReference>
<dbReference type="SMART" id="SM00900">
    <property type="entry name" value="FMN_bind"/>
    <property type="match status" value="1"/>
</dbReference>
<feature type="domain" description="FMN-binding" evidence="7">
    <location>
        <begin position="86"/>
        <end position="165"/>
    </location>
</feature>
<keyword evidence="6" id="KW-0732">Signal</keyword>
<dbReference type="GO" id="GO:0010181">
    <property type="term" value="F:FMN binding"/>
    <property type="evidence" value="ECO:0007669"/>
    <property type="project" value="InterPro"/>
</dbReference>
<evidence type="ECO:0000256" key="3">
    <source>
        <dbReference type="ARBA" id="ARBA00022630"/>
    </source>
</evidence>
<dbReference type="PANTHER" id="PTHR36118:SF1">
    <property type="entry name" value="ION-TRANSLOCATING OXIDOREDUCTASE COMPLEX SUBUNIT G"/>
    <property type="match status" value="1"/>
</dbReference>
<keyword evidence="2" id="KW-0597">Phosphoprotein</keyword>
<evidence type="ECO:0000313" key="9">
    <source>
        <dbReference type="Proteomes" id="UP000704068"/>
    </source>
</evidence>
<evidence type="ECO:0000259" key="7">
    <source>
        <dbReference type="SMART" id="SM00900"/>
    </source>
</evidence>
<dbReference type="AlphaFoldDB" id="A0A929RWY2"/>
<evidence type="ECO:0000256" key="4">
    <source>
        <dbReference type="ARBA" id="ARBA00022643"/>
    </source>
</evidence>
<comment type="caution">
    <text evidence="8">The sequence shown here is derived from an EMBL/GenBank/DDBJ whole genome shotgun (WGS) entry which is preliminary data.</text>
</comment>
<sequence>MKRSTLILTLALALAGSATSVGFLQAAPKVVANAQTVAPNGRQLTKLGLTGAQLEQKHDGIWAVSLKGKALGYVINSTPFAANVQGYRGPVPVLVYVDNSGKCKKVYALPNNETPSFFDKAVTVQNQFKGKAAKKAATMSVDAVSGATFSSKALAANVKAALDAYTKYVK</sequence>
<evidence type="ECO:0000256" key="5">
    <source>
        <dbReference type="ARBA" id="ARBA00022982"/>
    </source>
</evidence>
<name>A0A929RWY2_9BACT</name>
<keyword evidence="5" id="KW-0249">Electron transport</keyword>
<dbReference type="GO" id="GO:0009055">
    <property type="term" value="F:electron transfer activity"/>
    <property type="evidence" value="ECO:0007669"/>
    <property type="project" value="InterPro"/>
</dbReference>
<dbReference type="RefSeq" id="WP_237781492.1">
    <property type="nucleotide sequence ID" value="NZ_CAUOWE010000005.1"/>
</dbReference>
<proteinExistence type="predicted"/>
<protein>
    <submittedName>
        <fullName evidence="8">FMN-binding protein</fullName>
    </submittedName>
</protein>
<keyword evidence="4" id="KW-0288">FMN</keyword>
<dbReference type="PANTHER" id="PTHR36118">
    <property type="entry name" value="ION-TRANSLOCATING OXIDOREDUCTASE COMPLEX SUBUNIT G"/>
    <property type="match status" value="1"/>
</dbReference>
<feature type="chain" id="PRO_5036697715" evidence="6">
    <location>
        <begin position="27"/>
        <end position="170"/>
    </location>
</feature>
<evidence type="ECO:0000256" key="1">
    <source>
        <dbReference type="ARBA" id="ARBA00022448"/>
    </source>
</evidence>
<gene>
    <name evidence="8" type="ORF">HXK21_07220</name>
</gene>
<dbReference type="GO" id="GO:0022900">
    <property type="term" value="P:electron transport chain"/>
    <property type="evidence" value="ECO:0007669"/>
    <property type="project" value="InterPro"/>
</dbReference>
<reference evidence="8" key="1">
    <citation type="submission" date="2020-04" db="EMBL/GenBank/DDBJ databases">
        <title>Deep metagenomics examines the oral microbiome during advanced dental caries in children, revealing novel taxa and co-occurrences with host molecules.</title>
        <authorList>
            <person name="Baker J.L."/>
            <person name="Morton J.T."/>
            <person name="Dinis M."/>
            <person name="Alvarez R."/>
            <person name="Tran N.C."/>
            <person name="Knight R."/>
            <person name="Edlund A."/>
        </authorList>
    </citation>
    <scope>NUCLEOTIDE SEQUENCE</scope>
    <source>
        <strain evidence="8">JCVI_34_bin.1</strain>
    </source>
</reference>